<organism evidence="1 2">
    <name type="scientific">Streptomyces toxytricini</name>
    <name type="common">Actinomyces toxytricini</name>
    <dbReference type="NCBI Taxonomy" id="67369"/>
    <lineage>
        <taxon>Bacteria</taxon>
        <taxon>Bacillati</taxon>
        <taxon>Actinomycetota</taxon>
        <taxon>Actinomycetes</taxon>
        <taxon>Kitasatosporales</taxon>
        <taxon>Streptomycetaceae</taxon>
        <taxon>Streptomyces</taxon>
    </lineage>
</organism>
<name>A0ABW8EK55_STRT5</name>
<accession>A0ABW8EK55</accession>
<gene>
    <name evidence="1" type="ORF">ACIO7M_14640</name>
</gene>
<proteinExistence type="predicted"/>
<protein>
    <submittedName>
        <fullName evidence="1">SMI1/KNR4 family protein</fullName>
    </submittedName>
</protein>
<evidence type="ECO:0000313" key="2">
    <source>
        <dbReference type="Proteomes" id="UP001617351"/>
    </source>
</evidence>
<dbReference type="RefSeq" id="WP_402380787.1">
    <property type="nucleotide sequence ID" value="NZ_JBIUYY010000005.1"/>
</dbReference>
<keyword evidence="2" id="KW-1185">Reference proteome</keyword>
<sequence length="175" mass="18779">MTETTAADRGFLPALADLAGAAFPYDDGEGIDFEPYGEFLSAEETTDWLRCWTDNPDVDGGAYRVFGQDGTGGLAALWCVRPGLPLDRQPVVFMGSEGECGPVAVNLSDFLWMLADGMGPREAVEYDDPAGRPDAELAALAGRYATTPRRTAREVVAAARAEFPSYADDVMALCR</sequence>
<dbReference type="EMBL" id="JBIUYY010000005">
    <property type="protein sequence ID" value="MFJ2822340.1"/>
    <property type="molecule type" value="Genomic_DNA"/>
</dbReference>
<reference evidence="1 2" key="1">
    <citation type="submission" date="2024-10" db="EMBL/GenBank/DDBJ databases">
        <title>The Natural Products Discovery Center: Release of the First 8490 Sequenced Strains for Exploring Actinobacteria Biosynthetic Diversity.</title>
        <authorList>
            <person name="Kalkreuter E."/>
            <person name="Kautsar S.A."/>
            <person name="Yang D."/>
            <person name="Bader C.D."/>
            <person name="Teijaro C.N."/>
            <person name="Fluegel L."/>
            <person name="Davis C.M."/>
            <person name="Simpson J.R."/>
            <person name="Lauterbach L."/>
            <person name="Steele A.D."/>
            <person name="Gui C."/>
            <person name="Meng S."/>
            <person name="Li G."/>
            <person name="Viehrig K."/>
            <person name="Ye F."/>
            <person name="Su P."/>
            <person name="Kiefer A.F."/>
            <person name="Nichols A."/>
            <person name="Cepeda A.J."/>
            <person name="Yan W."/>
            <person name="Fan B."/>
            <person name="Jiang Y."/>
            <person name="Adhikari A."/>
            <person name="Zheng C.-J."/>
            <person name="Schuster L."/>
            <person name="Cowan T.M."/>
            <person name="Smanski M.J."/>
            <person name="Chevrette M.G."/>
            <person name="De Carvalho L.P.S."/>
            <person name="Shen B."/>
        </authorList>
    </citation>
    <scope>NUCLEOTIDE SEQUENCE [LARGE SCALE GENOMIC DNA]</scope>
    <source>
        <strain evidence="1 2">NPDC087220</strain>
    </source>
</reference>
<evidence type="ECO:0000313" key="1">
    <source>
        <dbReference type="EMBL" id="MFJ2822340.1"/>
    </source>
</evidence>
<dbReference type="Proteomes" id="UP001617351">
    <property type="component" value="Unassembled WGS sequence"/>
</dbReference>
<comment type="caution">
    <text evidence="1">The sequence shown here is derived from an EMBL/GenBank/DDBJ whole genome shotgun (WGS) entry which is preliminary data.</text>
</comment>